<feature type="coiled-coil region" evidence="1">
    <location>
        <begin position="90"/>
        <end position="128"/>
    </location>
</feature>
<dbReference type="Gene3D" id="1.10.260.40">
    <property type="entry name" value="lambda repressor-like DNA-binding domains"/>
    <property type="match status" value="1"/>
</dbReference>
<dbReference type="InterPro" id="IPR001387">
    <property type="entry name" value="Cro/C1-type_HTH"/>
</dbReference>
<keyword evidence="5" id="KW-1185">Reference proteome</keyword>
<gene>
    <name evidence="4" type="ORF">FNW11_09270</name>
    <name evidence="3" type="ORF">FNW12_12665</name>
</gene>
<dbReference type="InterPro" id="IPR010982">
    <property type="entry name" value="Lambda_DNA-bd_dom_sf"/>
</dbReference>
<dbReference type="SMART" id="SM00530">
    <property type="entry name" value="HTH_XRE"/>
    <property type="match status" value="1"/>
</dbReference>
<dbReference type="Proteomes" id="UP000318669">
    <property type="component" value="Unassembled WGS sequence"/>
</dbReference>
<feature type="domain" description="HTH cro/C1-type" evidence="2">
    <location>
        <begin position="5"/>
        <end position="59"/>
    </location>
</feature>
<comment type="caution">
    <text evidence="4">The sequence shown here is derived from an EMBL/GenBank/DDBJ whole genome shotgun (WGS) entry which is preliminary data.</text>
</comment>
<dbReference type="Pfam" id="PF01381">
    <property type="entry name" value="HTH_3"/>
    <property type="match status" value="1"/>
</dbReference>
<dbReference type="EMBL" id="VJZL01000013">
    <property type="protein sequence ID" value="TRX09683.1"/>
    <property type="molecule type" value="Genomic_DNA"/>
</dbReference>
<dbReference type="EMBL" id="VJZN01000022">
    <property type="protein sequence ID" value="TRX04905.1"/>
    <property type="molecule type" value="Genomic_DNA"/>
</dbReference>
<evidence type="ECO:0000259" key="2">
    <source>
        <dbReference type="PROSITE" id="PS50943"/>
    </source>
</evidence>
<evidence type="ECO:0000313" key="6">
    <source>
        <dbReference type="Proteomes" id="UP000318669"/>
    </source>
</evidence>
<reference evidence="5 6" key="1">
    <citation type="submission" date="2019-07" db="EMBL/GenBank/DDBJ databases">
        <title>Novel species of Flavobacterium.</title>
        <authorList>
            <person name="Liu Q."/>
            <person name="Xin Y.-H."/>
        </authorList>
    </citation>
    <scope>NUCLEOTIDE SEQUENCE [LARGE SCALE GENOMIC DNA]</scope>
    <source>
        <strain evidence="3 5">GSP39</strain>
        <strain evidence="4 6">GSR22</strain>
    </source>
</reference>
<evidence type="ECO:0000256" key="1">
    <source>
        <dbReference type="SAM" id="Coils"/>
    </source>
</evidence>
<proteinExistence type="predicted"/>
<dbReference type="OrthoDB" id="1274166at2"/>
<dbReference type="RefSeq" id="WP_144064794.1">
    <property type="nucleotide sequence ID" value="NZ_VJZL01000013.1"/>
</dbReference>
<organism evidence="4 6">
    <name type="scientific">Flavobacterium gawalongense</name>
    <dbReference type="NCBI Taxonomy" id="2594432"/>
    <lineage>
        <taxon>Bacteria</taxon>
        <taxon>Pseudomonadati</taxon>
        <taxon>Bacteroidota</taxon>
        <taxon>Flavobacteriia</taxon>
        <taxon>Flavobacteriales</taxon>
        <taxon>Flavobacteriaceae</taxon>
        <taxon>Flavobacterium</taxon>
    </lineage>
</organism>
<dbReference type="Proteomes" id="UP000318528">
    <property type="component" value="Unassembled WGS sequence"/>
</dbReference>
<dbReference type="GO" id="GO:0003677">
    <property type="term" value="F:DNA binding"/>
    <property type="evidence" value="ECO:0007669"/>
    <property type="project" value="InterPro"/>
</dbReference>
<accession>A0A553BN51</accession>
<evidence type="ECO:0000313" key="3">
    <source>
        <dbReference type="EMBL" id="TRX04905.1"/>
    </source>
</evidence>
<protein>
    <submittedName>
        <fullName evidence="4">Helix-turn-helix transcriptional regulator</fullName>
    </submittedName>
</protein>
<name>A0A553BN51_9FLAO</name>
<dbReference type="SUPFAM" id="SSF47413">
    <property type="entry name" value="lambda repressor-like DNA-binding domains"/>
    <property type="match status" value="1"/>
</dbReference>
<dbReference type="AlphaFoldDB" id="A0A553BN51"/>
<evidence type="ECO:0000313" key="5">
    <source>
        <dbReference type="Proteomes" id="UP000318528"/>
    </source>
</evidence>
<dbReference type="CDD" id="cd00093">
    <property type="entry name" value="HTH_XRE"/>
    <property type="match status" value="1"/>
</dbReference>
<dbReference type="PROSITE" id="PS50943">
    <property type="entry name" value="HTH_CROC1"/>
    <property type="match status" value="1"/>
</dbReference>
<sequence length="133" mass="15964">MEIKLRQIREKKGFSQEQMAEYLKISQSQYYRKERGTSKIQEKEWDILAKSLDVNKTELRDKNWVSPFNNHTEDGGIYSSHIMYVSEQLVSELKEHVLTLKEKNTLLKEQYEFRIKEKDKMIDFLKQNNSVQS</sequence>
<evidence type="ECO:0000313" key="4">
    <source>
        <dbReference type="EMBL" id="TRX09683.1"/>
    </source>
</evidence>
<keyword evidence="1" id="KW-0175">Coiled coil</keyword>